<dbReference type="EMBL" id="BAABLK010000089">
    <property type="protein sequence ID" value="GAA5228763.1"/>
    <property type="molecule type" value="Genomic_DNA"/>
</dbReference>
<sequence length="78" mass="8255">MESATDSAGTKWINFAQGHTRSRGIILGDLVITLNATFLILGSTTGRELAYARGPVTTEPVVDTVLLDFGGKDMSPTT</sequence>
<accession>A0ABP9TSL8</accession>
<organism evidence="1 2">
    <name type="scientific">Paeniglutamicibacter antarcticus</name>
    <dbReference type="NCBI Taxonomy" id="494023"/>
    <lineage>
        <taxon>Bacteria</taxon>
        <taxon>Bacillati</taxon>
        <taxon>Actinomycetota</taxon>
        <taxon>Actinomycetes</taxon>
        <taxon>Micrococcales</taxon>
        <taxon>Micrococcaceae</taxon>
        <taxon>Paeniglutamicibacter</taxon>
    </lineage>
</organism>
<protein>
    <submittedName>
        <fullName evidence="1">Uncharacterized protein</fullName>
    </submittedName>
</protein>
<dbReference type="Proteomes" id="UP001501257">
    <property type="component" value="Unassembled WGS sequence"/>
</dbReference>
<evidence type="ECO:0000313" key="1">
    <source>
        <dbReference type="EMBL" id="GAA5228763.1"/>
    </source>
</evidence>
<proteinExistence type="predicted"/>
<gene>
    <name evidence="1" type="ORF">GCM10025778_33020</name>
</gene>
<reference evidence="2" key="1">
    <citation type="journal article" date="2019" name="Int. J. Syst. Evol. Microbiol.">
        <title>The Global Catalogue of Microorganisms (GCM) 10K type strain sequencing project: providing services to taxonomists for standard genome sequencing and annotation.</title>
        <authorList>
            <consortium name="The Broad Institute Genomics Platform"/>
            <consortium name="The Broad Institute Genome Sequencing Center for Infectious Disease"/>
            <person name="Wu L."/>
            <person name="Ma J."/>
        </authorList>
    </citation>
    <scope>NUCLEOTIDE SEQUENCE [LARGE SCALE GENOMIC DNA]</scope>
    <source>
        <strain evidence="2">JCM 18952</strain>
    </source>
</reference>
<evidence type="ECO:0000313" key="2">
    <source>
        <dbReference type="Proteomes" id="UP001501257"/>
    </source>
</evidence>
<name>A0ABP9TSL8_9MICC</name>
<keyword evidence="2" id="KW-1185">Reference proteome</keyword>
<comment type="caution">
    <text evidence="1">The sequence shown here is derived from an EMBL/GenBank/DDBJ whole genome shotgun (WGS) entry which is preliminary data.</text>
</comment>